<evidence type="ECO:0000256" key="4">
    <source>
        <dbReference type="ARBA" id="ARBA00022833"/>
    </source>
</evidence>
<name>A0A1G6XTV6_9BURK</name>
<evidence type="ECO:0000256" key="3">
    <source>
        <dbReference type="ARBA" id="ARBA00022723"/>
    </source>
</evidence>
<keyword evidence="8" id="KW-1185">Reference proteome</keyword>
<gene>
    <name evidence="7" type="ORF">SAMN05192589_10988</name>
</gene>
<evidence type="ECO:0000313" key="8">
    <source>
        <dbReference type="Proteomes" id="UP000198781"/>
    </source>
</evidence>
<keyword evidence="7" id="KW-0223">Dioxygenase</keyword>
<keyword evidence="3" id="KW-0479">Metal-binding</keyword>
<organism evidence="7 8">
    <name type="scientific">Paracidovorax valerianellae</name>
    <dbReference type="NCBI Taxonomy" id="187868"/>
    <lineage>
        <taxon>Bacteria</taxon>
        <taxon>Pseudomonadati</taxon>
        <taxon>Pseudomonadota</taxon>
        <taxon>Betaproteobacteria</taxon>
        <taxon>Burkholderiales</taxon>
        <taxon>Comamonadaceae</taxon>
        <taxon>Paracidovorax</taxon>
    </lineage>
</organism>
<dbReference type="SUPFAM" id="SSF53213">
    <property type="entry name" value="LigB-like"/>
    <property type="match status" value="1"/>
</dbReference>
<accession>A0A1G6XTV6</accession>
<proteinExistence type="inferred from homology"/>
<dbReference type="InterPro" id="IPR004183">
    <property type="entry name" value="Xdiol_dOase_suB"/>
</dbReference>
<dbReference type="GO" id="GO:0008270">
    <property type="term" value="F:zinc ion binding"/>
    <property type="evidence" value="ECO:0007669"/>
    <property type="project" value="InterPro"/>
</dbReference>
<dbReference type="PIRSF" id="PIRSF006157">
    <property type="entry name" value="Doxgns_DODA"/>
    <property type="match status" value="1"/>
</dbReference>
<dbReference type="GO" id="GO:0008198">
    <property type="term" value="F:ferrous iron binding"/>
    <property type="evidence" value="ECO:0007669"/>
    <property type="project" value="InterPro"/>
</dbReference>
<keyword evidence="5" id="KW-0560">Oxidoreductase</keyword>
<dbReference type="InterPro" id="IPR014436">
    <property type="entry name" value="Extradiol_dOase_DODA"/>
</dbReference>
<dbReference type="Gene3D" id="3.40.830.10">
    <property type="entry name" value="LigB-like"/>
    <property type="match status" value="1"/>
</dbReference>
<evidence type="ECO:0000256" key="5">
    <source>
        <dbReference type="ARBA" id="ARBA00023002"/>
    </source>
</evidence>
<evidence type="ECO:0000256" key="1">
    <source>
        <dbReference type="ARBA" id="ARBA00001947"/>
    </source>
</evidence>
<comment type="similarity">
    <text evidence="2">Belongs to the DODA-type extradiol aromatic ring-opening dioxygenase family.</text>
</comment>
<keyword evidence="4" id="KW-0862">Zinc</keyword>
<dbReference type="OrthoDB" id="9790889at2"/>
<comment type="cofactor">
    <cofactor evidence="1">
        <name>Zn(2+)</name>
        <dbReference type="ChEBI" id="CHEBI:29105"/>
    </cofactor>
</comment>
<dbReference type="CDD" id="cd07363">
    <property type="entry name" value="45_DOPA_Dioxygenase"/>
    <property type="match status" value="1"/>
</dbReference>
<protein>
    <submittedName>
        <fullName evidence="7">Aromatic ring-opening dioxygenase, catalytic subunit, LigB family</fullName>
    </submittedName>
</protein>
<dbReference type="EMBL" id="FMZC01000009">
    <property type="protein sequence ID" value="SDD80776.1"/>
    <property type="molecule type" value="Genomic_DNA"/>
</dbReference>
<evidence type="ECO:0000313" key="7">
    <source>
        <dbReference type="EMBL" id="SDD80776.1"/>
    </source>
</evidence>
<dbReference type="PANTHER" id="PTHR30096">
    <property type="entry name" value="4,5-DOPA DIOXYGENASE EXTRADIOL-LIKE PROTEIN"/>
    <property type="match status" value="1"/>
</dbReference>
<dbReference type="Proteomes" id="UP000198781">
    <property type="component" value="Unassembled WGS sequence"/>
</dbReference>
<dbReference type="AlphaFoldDB" id="A0A1G6XTV6"/>
<sequence length="268" mass="29493">MSSLPTYFLSHGGGPWPYVPEMRRAMQALERSLEDIPRQIETRPQAVLVVSGHWEDEAFAVMSNPQPPMVYDYSGFPPHTYEVQYRAPGAPALAERIAGLIEAAGLPSRLDAERGFDHGTFSPLEVMYPAADVPVLQVSLQRDLDPAQHLALGRALAPLRHENVLIVGSGLSYHNLRRFGQAGLAPSMAFDRWLQDTLAYSDPATRVERLIAWEDAPFARTAHPREDHLIPLMVAVGAAETEPALCVYNEEGVYGGVTVSSYRFGAAM</sequence>
<dbReference type="STRING" id="187868.SAMN05192589_10988"/>
<dbReference type="GO" id="GO:0016702">
    <property type="term" value="F:oxidoreductase activity, acting on single donors with incorporation of molecular oxygen, incorporation of two atoms of oxygen"/>
    <property type="evidence" value="ECO:0007669"/>
    <property type="project" value="UniProtKB-ARBA"/>
</dbReference>
<reference evidence="7 8" key="1">
    <citation type="submission" date="2016-10" db="EMBL/GenBank/DDBJ databases">
        <authorList>
            <person name="de Groot N.N."/>
        </authorList>
    </citation>
    <scope>NUCLEOTIDE SEQUENCE [LARGE SCALE GENOMIC DNA]</scope>
    <source>
        <strain evidence="7 8">DSM 16619</strain>
    </source>
</reference>
<dbReference type="Pfam" id="PF02900">
    <property type="entry name" value="LigB"/>
    <property type="match status" value="1"/>
</dbReference>
<evidence type="ECO:0000259" key="6">
    <source>
        <dbReference type="Pfam" id="PF02900"/>
    </source>
</evidence>
<evidence type="ECO:0000256" key="2">
    <source>
        <dbReference type="ARBA" id="ARBA00007581"/>
    </source>
</evidence>
<feature type="domain" description="Extradiol ring-cleavage dioxygenase class III enzyme subunit B" evidence="6">
    <location>
        <begin position="6"/>
        <end position="264"/>
    </location>
</feature>
<dbReference type="PANTHER" id="PTHR30096:SF0">
    <property type="entry name" value="4,5-DOPA DIOXYGENASE EXTRADIOL-LIKE PROTEIN"/>
    <property type="match status" value="1"/>
</dbReference>
<dbReference type="RefSeq" id="WP_092744524.1">
    <property type="nucleotide sequence ID" value="NZ_FMZC01000009.1"/>
</dbReference>